<evidence type="ECO:0000259" key="10">
    <source>
        <dbReference type="PROSITE" id="PS51068"/>
    </source>
</evidence>
<keyword evidence="9" id="KW-0326">Glycosidase</keyword>
<proteinExistence type="inferred from homology"/>
<evidence type="ECO:0000313" key="12">
    <source>
        <dbReference type="Proteomes" id="UP000824151"/>
    </source>
</evidence>
<evidence type="ECO:0000256" key="8">
    <source>
        <dbReference type="ARBA" id="ARBA00023268"/>
    </source>
</evidence>
<feature type="non-terminal residue" evidence="11">
    <location>
        <position position="202"/>
    </location>
</feature>
<evidence type="ECO:0000256" key="5">
    <source>
        <dbReference type="ARBA" id="ARBA00023125"/>
    </source>
</evidence>
<dbReference type="Pfam" id="PF06831">
    <property type="entry name" value="H2TH"/>
    <property type="match status" value="1"/>
</dbReference>
<evidence type="ECO:0000256" key="4">
    <source>
        <dbReference type="ARBA" id="ARBA00022801"/>
    </source>
</evidence>
<sequence length="202" mass="21771">MPELPEVEALAMDLGTRLKGRTVDRLDMVSFSALKTFDPPATAMQGAVVEHVGRHGKFLDMVVGDLHFVVHLALAGWIRWREHAPPATRPRRSSVAARLVLDEGDGLDITEAGTKKGLAISIVRDPAEVPGIAELGPDALSVDEAAFAKILRTGGRGHIKRLLRSQQVIAGVGNAYSDEILHAARMSPFHPAEMGAEDAHRL</sequence>
<comment type="catalytic activity">
    <reaction evidence="1">
        <text>Hydrolysis of DNA containing ring-opened 7-methylguanine residues, releasing 2,6-diamino-4-hydroxy-5-(N-methyl)formamidopyrimidine.</text>
        <dbReference type="EC" id="3.2.2.23"/>
    </reaction>
</comment>
<protein>
    <submittedName>
        <fullName evidence="11">Fpg/Nei family DNA glycosylase</fullName>
    </submittedName>
</protein>
<dbReference type="PANTHER" id="PTHR22993">
    <property type="entry name" value="FORMAMIDOPYRIMIDINE-DNA GLYCOSYLASE"/>
    <property type="match status" value="1"/>
</dbReference>
<keyword evidence="3" id="KW-0227">DNA damage</keyword>
<comment type="caution">
    <text evidence="11">The sequence shown here is derived from an EMBL/GenBank/DDBJ whole genome shotgun (WGS) entry which is preliminary data.</text>
</comment>
<accession>A0A9D1RZK4</accession>
<dbReference type="Gene3D" id="1.10.8.50">
    <property type="match status" value="1"/>
</dbReference>
<dbReference type="Gene3D" id="3.20.190.10">
    <property type="entry name" value="MutM-like, N-terminal"/>
    <property type="match status" value="1"/>
</dbReference>
<evidence type="ECO:0000256" key="6">
    <source>
        <dbReference type="ARBA" id="ARBA00023204"/>
    </source>
</evidence>
<evidence type="ECO:0000256" key="2">
    <source>
        <dbReference type="ARBA" id="ARBA00009409"/>
    </source>
</evidence>
<dbReference type="SMART" id="SM00898">
    <property type="entry name" value="Fapy_DNA_glyco"/>
    <property type="match status" value="1"/>
</dbReference>
<dbReference type="SUPFAM" id="SSF46946">
    <property type="entry name" value="S13-like H2TH domain"/>
    <property type="match status" value="1"/>
</dbReference>
<dbReference type="InterPro" id="IPR015886">
    <property type="entry name" value="H2TH_FPG"/>
</dbReference>
<keyword evidence="7" id="KW-0456">Lyase</keyword>
<dbReference type="GO" id="GO:0034039">
    <property type="term" value="F:8-oxo-7,8-dihydroguanine DNA N-glycosylase activity"/>
    <property type="evidence" value="ECO:0007669"/>
    <property type="project" value="TreeGrafter"/>
</dbReference>
<dbReference type="CDD" id="cd08973">
    <property type="entry name" value="BaFpgNei_N_1"/>
    <property type="match status" value="1"/>
</dbReference>
<feature type="domain" description="Formamidopyrimidine-DNA glycosylase catalytic" evidence="10">
    <location>
        <begin position="2"/>
        <end position="118"/>
    </location>
</feature>
<reference evidence="11" key="2">
    <citation type="submission" date="2021-04" db="EMBL/GenBank/DDBJ databases">
        <authorList>
            <person name="Gilroy R."/>
        </authorList>
    </citation>
    <scope>NUCLEOTIDE SEQUENCE</scope>
    <source>
        <strain evidence="11">ChiHejej3B27-3195</strain>
    </source>
</reference>
<dbReference type="AlphaFoldDB" id="A0A9D1RZK4"/>
<keyword evidence="4" id="KW-0378">Hydrolase</keyword>
<evidence type="ECO:0000256" key="9">
    <source>
        <dbReference type="ARBA" id="ARBA00023295"/>
    </source>
</evidence>
<evidence type="ECO:0000256" key="1">
    <source>
        <dbReference type="ARBA" id="ARBA00001668"/>
    </source>
</evidence>
<keyword evidence="5" id="KW-0238">DNA-binding</keyword>
<dbReference type="GO" id="GO:0003906">
    <property type="term" value="F:DNA-(apurinic or apyrimidinic site) endonuclease activity"/>
    <property type="evidence" value="ECO:0007669"/>
    <property type="project" value="InterPro"/>
</dbReference>
<dbReference type="SMART" id="SM01232">
    <property type="entry name" value="H2TH"/>
    <property type="match status" value="1"/>
</dbReference>
<reference evidence="11" key="1">
    <citation type="journal article" date="2021" name="PeerJ">
        <title>Extensive microbial diversity within the chicken gut microbiome revealed by metagenomics and culture.</title>
        <authorList>
            <person name="Gilroy R."/>
            <person name="Ravi A."/>
            <person name="Getino M."/>
            <person name="Pursley I."/>
            <person name="Horton D.L."/>
            <person name="Alikhan N.F."/>
            <person name="Baker D."/>
            <person name="Gharbi K."/>
            <person name="Hall N."/>
            <person name="Watson M."/>
            <person name="Adriaenssens E.M."/>
            <person name="Foster-Nyarko E."/>
            <person name="Jarju S."/>
            <person name="Secka A."/>
            <person name="Antonio M."/>
            <person name="Oren A."/>
            <person name="Chaudhuri R.R."/>
            <person name="La Ragione R."/>
            <person name="Hildebrand F."/>
            <person name="Pallen M.J."/>
        </authorList>
    </citation>
    <scope>NUCLEOTIDE SEQUENCE</scope>
    <source>
        <strain evidence="11">ChiHejej3B27-3195</strain>
    </source>
</reference>
<keyword evidence="6" id="KW-0234">DNA repair</keyword>
<dbReference type="GO" id="GO:0008270">
    <property type="term" value="F:zinc ion binding"/>
    <property type="evidence" value="ECO:0007669"/>
    <property type="project" value="InterPro"/>
</dbReference>
<dbReference type="InterPro" id="IPR012319">
    <property type="entry name" value="FPG_cat"/>
</dbReference>
<keyword evidence="8" id="KW-0511">Multifunctional enzyme</keyword>
<dbReference type="GO" id="GO:0006284">
    <property type="term" value="P:base-excision repair"/>
    <property type="evidence" value="ECO:0007669"/>
    <property type="project" value="InterPro"/>
</dbReference>
<evidence type="ECO:0000256" key="3">
    <source>
        <dbReference type="ARBA" id="ARBA00022763"/>
    </source>
</evidence>
<dbReference type="PANTHER" id="PTHR22993:SF9">
    <property type="entry name" value="FORMAMIDOPYRIMIDINE-DNA GLYCOSYLASE"/>
    <property type="match status" value="1"/>
</dbReference>
<comment type="similarity">
    <text evidence="2">Belongs to the FPG family.</text>
</comment>
<dbReference type="PROSITE" id="PS51068">
    <property type="entry name" value="FPG_CAT"/>
    <property type="match status" value="1"/>
</dbReference>
<dbReference type="EMBL" id="DXGD01000032">
    <property type="protein sequence ID" value="HIW98669.1"/>
    <property type="molecule type" value="Genomic_DNA"/>
</dbReference>
<dbReference type="Proteomes" id="UP000824151">
    <property type="component" value="Unassembled WGS sequence"/>
</dbReference>
<evidence type="ECO:0000313" key="11">
    <source>
        <dbReference type="EMBL" id="HIW98669.1"/>
    </source>
</evidence>
<evidence type="ECO:0000256" key="7">
    <source>
        <dbReference type="ARBA" id="ARBA00023239"/>
    </source>
</evidence>
<gene>
    <name evidence="11" type="ORF">H9871_00840</name>
</gene>
<name>A0A9D1RZK4_9MICC</name>
<dbReference type="SUPFAM" id="SSF81624">
    <property type="entry name" value="N-terminal domain of MutM-like DNA repair proteins"/>
    <property type="match status" value="1"/>
</dbReference>
<dbReference type="Pfam" id="PF01149">
    <property type="entry name" value="Fapy_DNA_glyco"/>
    <property type="match status" value="1"/>
</dbReference>
<organism evidence="11 12">
    <name type="scientific">Candidatus Nesterenkonia stercoripullorum</name>
    <dbReference type="NCBI Taxonomy" id="2838701"/>
    <lineage>
        <taxon>Bacteria</taxon>
        <taxon>Bacillati</taxon>
        <taxon>Actinomycetota</taxon>
        <taxon>Actinomycetes</taxon>
        <taxon>Micrococcales</taxon>
        <taxon>Micrococcaceae</taxon>
        <taxon>Nesterenkonia</taxon>
    </lineage>
</organism>
<dbReference type="InterPro" id="IPR035937">
    <property type="entry name" value="FPG_N"/>
</dbReference>
<dbReference type="InterPro" id="IPR010979">
    <property type="entry name" value="Ribosomal_uS13-like_H2TH"/>
</dbReference>
<dbReference type="GO" id="GO:0016829">
    <property type="term" value="F:lyase activity"/>
    <property type="evidence" value="ECO:0007669"/>
    <property type="project" value="UniProtKB-KW"/>
</dbReference>
<dbReference type="GO" id="GO:0003684">
    <property type="term" value="F:damaged DNA binding"/>
    <property type="evidence" value="ECO:0007669"/>
    <property type="project" value="InterPro"/>
</dbReference>